<gene>
    <name evidence="7" type="ORF">FYJ64_00565</name>
</gene>
<dbReference type="EMBL" id="VUMZ01000001">
    <property type="protein sequence ID" value="MST50822.1"/>
    <property type="molecule type" value="Genomic_DNA"/>
</dbReference>
<evidence type="ECO:0000256" key="5">
    <source>
        <dbReference type="SAM" id="MobiDB-lite"/>
    </source>
</evidence>
<dbReference type="CDD" id="cd24036">
    <property type="entry name" value="ASKHA_NBD_BcrAD_BadFG_HgdC_HadI"/>
    <property type="match status" value="1"/>
</dbReference>
<evidence type="ECO:0000256" key="3">
    <source>
        <dbReference type="ARBA" id="ARBA00023004"/>
    </source>
</evidence>
<dbReference type="InterPro" id="IPR008275">
    <property type="entry name" value="CoA_E_activase_dom"/>
</dbReference>
<dbReference type="Gene3D" id="3.40.50.11900">
    <property type="match status" value="1"/>
</dbReference>
<evidence type="ECO:0000256" key="2">
    <source>
        <dbReference type="ARBA" id="ARBA00022723"/>
    </source>
</evidence>
<reference evidence="7 8" key="1">
    <citation type="submission" date="2019-08" db="EMBL/GenBank/DDBJ databases">
        <title>In-depth cultivation of the pig gut microbiome towards novel bacterial diversity and tailored functional studies.</title>
        <authorList>
            <person name="Wylensek D."/>
            <person name="Hitch T.C.A."/>
            <person name="Clavel T."/>
        </authorList>
    </citation>
    <scope>NUCLEOTIDE SEQUENCE [LARGE SCALE GENOMIC DNA]</scope>
    <source>
        <strain evidence="7 8">WCA-MUC-591-APC-3H</strain>
    </source>
</reference>
<evidence type="ECO:0000256" key="1">
    <source>
        <dbReference type="ARBA" id="ARBA00001966"/>
    </source>
</evidence>
<sequence length="584" mass="63697">MIGFTCKYAPAELLAGFGAETGLLNLEAENFDYAQDLTHMNMCSHIKALLEEVHREGIRELLLVDCCDSMRRAADILKDKLDFCFLLDLPHNDDACARRHFAEELMRLAQEYQTYSGKTFDYRRFRGAFTGEDRDVSRDFIAVMGARMGTRQFENLSKAVPMRLEDFTCNSSRSMSPPPDAPADTTDGAHTKYAPDRAAAPGGQDADPRYAEGSVAGADVNMDSLMEWYAGELLAQIPCMRMADIKRRREITESPNLRGIIYHTVKFCDYYGFEYEMIRRSVSVPVIKIETDFTMQSLGQLSTRIGGFLESMGIGKEAIVTGEGRYYAGIDSGSTTTNVAVLDRQGKLVDYAIVRTGAKAQRGAQKALDALQIPAEEIAVIVATGYGRQNIDFADACITEITCHAKGAWHLAPGIRTIIDIGGQDSKVILLDDSGNVANFAMNDKCAAGTGRFLENMAKVLETDLDGMGRAGLSWEEDLTISSMCTVFAESEVVSLIADNKAVSDIVHGLNKSVASKTMNLVNRVKGRGRYMMTGGGARNRGVVGCLEALVGEKISVPEIPDLCGAIGAALFALEAAEQKGRDS</sequence>
<comment type="cofactor">
    <cofactor evidence="1">
        <name>[4Fe-4S] cluster</name>
        <dbReference type="ChEBI" id="CHEBI:49883"/>
    </cofactor>
</comment>
<name>A0A6L5Y491_9FIRM</name>
<dbReference type="AlphaFoldDB" id="A0A6L5Y491"/>
<dbReference type="GeneID" id="303113803"/>
<dbReference type="Pfam" id="PF01869">
    <property type="entry name" value="BcrAD_BadFG"/>
    <property type="match status" value="1"/>
</dbReference>
<dbReference type="SUPFAM" id="SSF53067">
    <property type="entry name" value="Actin-like ATPase domain"/>
    <property type="match status" value="1"/>
</dbReference>
<dbReference type="Proteomes" id="UP000474676">
    <property type="component" value="Unassembled WGS sequence"/>
</dbReference>
<dbReference type="RefSeq" id="WP_154573308.1">
    <property type="nucleotide sequence ID" value="NZ_VUMZ01000001.1"/>
</dbReference>
<dbReference type="NCBIfam" id="TIGR00241">
    <property type="entry name" value="CoA_E_activ"/>
    <property type="match status" value="1"/>
</dbReference>
<dbReference type="InterPro" id="IPR010327">
    <property type="entry name" value="FldB/FldC_alpha/beta"/>
</dbReference>
<dbReference type="Gene3D" id="3.40.50.11890">
    <property type="match status" value="1"/>
</dbReference>
<dbReference type="InterPro" id="IPR051805">
    <property type="entry name" value="Dehydratase_Activator_Redct"/>
</dbReference>
<dbReference type="PANTHER" id="PTHR32329:SF2">
    <property type="entry name" value="BIFUNCTIONAL PROTEIN [INCLUDES 2-HYDROXYACYL-COA DEHYDRATASE (N-TER) AND ITS ACTIVATOR DOMAIN (C_TERM)"/>
    <property type="match status" value="1"/>
</dbReference>
<dbReference type="InterPro" id="IPR043129">
    <property type="entry name" value="ATPase_NBD"/>
</dbReference>
<protein>
    <submittedName>
        <fullName evidence="7">2-hydroxyglutaryl-CoA dehydratase</fullName>
    </submittedName>
</protein>
<keyword evidence="3" id="KW-0408">Iron</keyword>
<dbReference type="GO" id="GO:0046872">
    <property type="term" value="F:metal ion binding"/>
    <property type="evidence" value="ECO:0007669"/>
    <property type="project" value="UniProtKB-KW"/>
</dbReference>
<evidence type="ECO:0000313" key="7">
    <source>
        <dbReference type="EMBL" id="MST50822.1"/>
    </source>
</evidence>
<accession>A0A6L5Y491</accession>
<keyword evidence="8" id="KW-1185">Reference proteome</keyword>
<feature type="domain" description="ATPase BadF/BadG/BcrA/BcrD type" evidence="6">
    <location>
        <begin position="329"/>
        <end position="573"/>
    </location>
</feature>
<evidence type="ECO:0000259" key="6">
    <source>
        <dbReference type="Pfam" id="PF01869"/>
    </source>
</evidence>
<evidence type="ECO:0000313" key="8">
    <source>
        <dbReference type="Proteomes" id="UP000474676"/>
    </source>
</evidence>
<comment type="caution">
    <text evidence="7">The sequence shown here is derived from an EMBL/GenBank/DDBJ whole genome shotgun (WGS) entry which is preliminary data.</text>
</comment>
<dbReference type="Gene3D" id="3.30.420.40">
    <property type="match status" value="2"/>
</dbReference>
<proteinExistence type="predicted"/>
<dbReference type="InterPro" id="IPR002731">
    <property type="entry name" value="ATPase_BadF"/>
</dbReference>
<organism evidence="7 8">
    <name type="scientific">Hornefia butyriciproducens</name>
    <dbReference type="NCBI Taxonomy" id="2652293"/>
    <lineage>
        <taxon>Bacteria</taxon>
        <taxon>Bacillati</taxon>
        <taxon>Bacillota</taxon>
        <taxon>Clostridia</taxon>
        <taxon>Peptostreptococcales</taxon>
        <taxon>Anaerovoracaceae</taxon>
        <taxon>Hornefia</taxon>
    </lineage>
</organism>
<dbReference type="GO" id="GO:0051536">
    <property type="term" value="F:iron-sulfur cluster binding"/>
    <property type="evidence" value="ECO:0007669"/>
    <property type="project" value="UniProtKB-KW"/>
</dbReference>
<dbReference type="Pfam" id="PF06050">
    <property type="entry name" value="HGD-D"/>
    <property type="match status" value="2"/>
</dbReference>
<keyword evidence="4" id="KW-0411">Iron-sulfur</keyword>
<keyword evidence="2" id="KW-0479">Metal-binding</keyword>
<feature type="region of interest" description="Disordered" evidence="5">
    <location>
        <begin position="169"/>
        <end position="211"/>
    </location>
</feature>
<dbReference type="PANTHER" id="PTHR32329">
    <property type="entry name" value="BIFUNCTIONAL PROTEIN [INCLUDES 2-HYDROXYACYL-COA DEHYDRATASE (N-TER) AND ITS ACTIVATOR DOMAIN (C_TERM)-RELATED"/>
    <property type="match status" value="1"/>
</dbReference>
<evidence type="ECO:0000256" key="4">
    <source>
        <dbReference type="ARBA" id="ARBA00023014"/>
    </source>
</evidence>